<proteinExistence type="predicted"/>
<reference evidence="1" key="1">
    <citation type="submission" date="2023-04" db="EMBL/GenBank/DDBJ databases">
        <title>Ambrosiozyma monospora NBRC 10751.</title>
        <authorList>
            <person name="Ichikawa N."/>
            <person name="Sato H."/>
            <person name="Tonouchi N."/>
        </authorList>
    </citation>
    <scope>NUCLEOTIDE SEQUENCE</scope>
    <source>
        <strain evidence="1">NBRC 10751</strain>
    </source>
</reference>
<protein>
    <submittedName>
        <fullName evidence="1">Unnamed protein product</fullName>
    </submittedName>
</protein>
<accession>A0ACB5T3Z2</accession>
<gene>
    <name evidence="1" type="ORF">Amon02_000474600</name>
</gene>
<keyword evidence="2" id="KW-1185">Reference proteome</keyword>
<organism evidence="1 2">
    <name type="scientific">Ambrosiozyma monospora</name>
    <name type="common">Yeast</name>
    <name type="synonym">Endomycopsis monosporus</name>
    <dbReference type="NCBI Taxonomy" id="43982"/>
    <lineage>
        <taxon>Eukaryota</taxon>
        <taxon>Fungi</taxon>
        <taxon>Dikarya</taxon>
        <taxon>Ascomycota</taxon>
        <taxon>Saccharomycotina</taxon>
        <taxon>Pichiomycetes</taxon>
        <taxon>Pichiales</taxon>
        <taxon>Pichiaceae</taxon>
        <taxon>Ambrosiozyma</taxon>
    </lineage>
</organism>
<name>A0ACB5T3Z2_AMBMO</name>
<comment type="caution">
    <text evidence="1">The sequence shown here is derived from an EMBL/GenBank/DDBJ whole genome shotgun (WGS) entry which is preliminary data.</text>
</comment>
<evidence type="ECO:0000313" key="1">
    <source>
        <dbReference type="EMBL" id="GME81073.1"/>
    </source>
</evidence>
<dbReference type="EMBL" id="BSXS01003335">
    <property type="protein sequence ID" value="GME81073.1"/>
    <property type="molecule type" value="Genomic_DNA"/>
</dbReference>
<evidence type="ECO:0000313" key="2">
    <source>
        <dbReference type="Proteomes" id="UP001165064"/>
    </source>
</evidence>
<sequence length="203" mass="22233">MHRAIELTEAQALGVSTASFSFNSANNSTIANIKQYTLETCPKVMIPQVAKVCQTAFTINYAEKLSTLNLQQKTLLCTLLKYEEDNKLKLNIKQTSINQFFEFYTSLLQSPKSQNIDKMIGILRRGEFMEVLSSLEACSLVNLKPLSRASKFISGSPSRSRGSSPVKGNGVTFGNFGVGANVPKVEVMKVVRDVGALARLMAA</sequence>
<dbReference type="Proteomes" id="UP001165064">
    <property type="component" value="Unassembled WGS sequence"/>
</dbReference>